<keyword evidence="1" id="KW-1133">Transmembrane helix</keyword>
<dbReference type="Proteomes" id="UP000239504">
    <property type="component" value="Unassembled WGS sequence"/>
</dbReference>
<comment type="caution">
    <text evidence="2">The sequence shown here is derived from an EMBL/GenBank/DDBJ whole genome shotgun (WGS) entry which is preliminary data.</text>
</comment>
<feature type="transmembrane region" description="Helical" evidence="1">
    <location>
        <begin position="75"/>
        <end position="93"/>
    </location>
</feature>
<dbReference type="EMBL" id="PJCH01000017">
    <property type="protein sequence ID" value="PQA85722.1"/>
    <property type="molecule type" value="Genomic_DNA"/>
</dbReference>
<name>A0A2S7JZQ1_9PROT</name>
<evidence type="ECO:0000313" key="2">
    <source>
        <dbReference type="EMBL" id="PQA85722.1"/>
    </source>
</evidence>
<organism evidence="2 3">
    <name type="scientific">Hyphococcus luteus</name>
    <dbReference type="NCBI Taxonomy" id="2058213"/>
    <lineage>
        <taxon>Bacteria</taxon>
        <taxon>Pseudomonadati</taxon>
        <taxon>Pseudomonadota</taxon>
        <taxon>Alphaproteobacteria</taxon>
        <taxon>Parvularculales</taxon>
        <taxon>Parvularculaceae</taxon>
        <taxon>Hyphococcus</taxon>
    </lineage>
</organism>
<feature type="transmembrane region" description="Helical" evidence="1">
    <location>
        <begin position="12"/>
        <end position="29"/>
    </location>
</feature>
<reference evidence="2 3" key="1">
    <citation type="submission" date="2017-12" db="EMBL/GenBank/DDBJ databases">
        <authorList>
            <person name="Hurst M.R.H."/>
        </authorList>
    </citation>
    <scope>NUCLEOTIDE SEQUENCE [LARGE SCALE GENOMIC DNA]</scope>
    <source>
        <strain evidence="2 3">SY-3-19</strain>
    </source>
</reference>
<keyword evidence="3" id="KW-1185">Reference proteome</keyword>
<dbReference type="OrthoDB" id="552353at2"/>
<sequence>MSGDIEQIAEIVRLTARLSLVVFCIAFVAETQSKERALKRFLYAVFYAAHGVHLCVVAFYFYALGEPPEMTPVTALLWLGVAAWVCVAVAVYMPGEKGPTLMPPLIVWYLWFLFAATEASRLLDPARAETANWLLLGLALAAGTIRARRDLEPGAWRPGSDVR</sequence>
<proteinExistence type="predicted"/>
<evidence type="ECO:0000313" key="3">
    <source>
        <dbReference type="Proteomes" id="UP000239504"/>
    </source>
</evidence>
<keyword evidence="1" id="KW-0812">Transmembrane</keyword>
<protein>
    <submittedName>
        <fullName evidence="2">Uncharacterized protein</fullName>
    </submittedName>
</protein>
<dbReference type="AlphaFoldDB" id="A0A2S7JZQ1"/>
<feature type="transmembrane region" description="Helical" evidence="1">
    <location>
        <begin position="41"/>
        <end position="63"/>
    </location>
</feature>
<dbReference type="RefSeq" id="WP_104832361.1">
    <property type="nucleotide sequence ID" value="NZ_PJCH01000017.1"/>
</dbReference>
<evidence type="ECO:0000256" key="1">
    <source>
        <dbReference type="SAM" id="Phobius"/>
    </source>
</evidence>
<gene>
    <name evidence="2" type="ORF">CW354_22620</name>
</gene>
<accession>A0A2S7JZQ1</accession>
<keyword evidence="1" id="KW-0472">Membrane</keyword>